<name>A0A252CEN8_9LACT</name>
<dbReference type="Proteomes" id="UP000194606">
    <property type="component" value="Unassembled WGS sequence"/>
</dbReference>
<dbReference type="AlphaFoldDB" id="A0A252CEN8"/>
<protein>
    <submittedName>
        <fullName evidence="2">DUF969 domain-containing protein</fullName>
    </submittedName>
</protein>
<organism evidence="3 5">
    <name type="scientific">Lactococcus petauri</name>
    <dbReference type="NCBI Taxonomy" id="1940789"/>
    <lineage>
        <taxon>Bacteria</taxon>
        <taxon>Bacillati</taxon>
        <taxon>Bacillota</taxon>
        <taxon>Bacilli</taxon>
        <taxon>Lactobacillales</taxon>
        <taxon>Streptococcaceae</taxon>
        <taxon>Lactococcus</taxon>
    </lineage>
</organism>
<evidence type="ECO:0000313" key="3">
    <source>
        <dbReference type="EMBL" id="OUK04819.1"/>
    </source>
</evidence>
<evidence type="ECO:0000313" key="4">
    <source>
        <dbReference type="EMBL" id="WYC67105.1"/>
    </source>
</evidence>
<gene>
    <name evidence="3" type="ORF">BZZ03_03370</name>
    <name evidence="2" type="ORF">P7D34_02590</name>
    <name evidence="4" type="ORF">VNN45_09470</name>
</gene>
<evidence type="ECO:0000256" key="1">
    <source>
        <dbReference type="SAM" id="Phobius"/>
    </source>
</evidence>
<dbReference type="GeneID" id="75143673"/>
<sequence length="224" mass="24202">MIKLIGVLIVLIGFVFKIETLFVVVVAGISTGLVAGLSIQEILTILGQSFVDNRMVSLFVLTLPVIGVLERNGLRQRAVDLIGRIQSLTTGRIALVYVFIRFIAGAMSIRISGHPQFVRPLIQPMAKAAAVSKFGDVESEDDDIKAISAAAENYGNFFGQNLFAGSAGVLLITSTMSSFNYDVSAVDVAVASIIMAVLAFLVTAIQFVLYDRKLLRKFGKKEVK</sequence>
<accession>A0A252CEN8</accession>
<keyword evidence="1" id="KW-0812">Transmembrane</keyword>
<feature type="transmembrane region" description="Helical" evidence="1">
    <location>
        <begin position="7"/>
        <end position="35"/>
    </location>
</feature>
<feature type="transmembrane region" description="Helical" evidence="1">
    <location>
        <begin position="55"/>
        <end position="74"/>
    </location>
</feature>
<dbReference type="InterPro" id="IPR010374">
    <property type="entry name" value="DUF969"/>
</dbReference>
<dbReference type="Pfam" id="PF06149">
    <property type="entry name" value="DUF969"/>
    <property type="match status" value="1"/>
</dbReference>
<feature type="transmembrane region" description="Helical" evidence="1">
    <location>
        <begin position="188"/>
        <end position="210"/>
    </location>
</feature>
<keyword evidence="1" id="KW-0472">Membrane</keyword>
<dbReference type="EMBL" id="JARPYC010000002">
    <property type="protein sequence ID" value="MDT2666120.1"/>
    <property type="molecule type" value="Genomic_DNA"/>
</dbReference>
<keyword evidence="6" id="KW-1185">Reference proteome</keyword>
<dbReference type="EMBL" id="MUIZ01000002">
    <property type="protein sequence ID" value="OUK04819.1"/>
    <property type="molecule type" value="Genomic_DNA"/>
</dbReference>
<reference evidence="3 5" key="1">
    <citation type="submission" date="2017-02" db="EMBL/GenBank/DDBJ databases">
        <authorList>
            <person name="Peterson S.W."/>
        </authorList>
    </citation>
    <scope>NUCLEOTIDE SEQUENCE [LARGE SCALE GENOMIC DNA]</scope>
    <source>
        <strain evidence="3">159469</strain>
    </source>
</reference>
<reference evidence="4 6" key="3">
    <citation type="submission" date="2023-12" db="EMBL/GenBank/DDBJ databases">
        <title>Redefining Piscine Lactococcosis.</title>
        <authorList>
            <person name="Heckman T.I."/>
            <person name="Yazdi Z."/>
            <person name="Older C.E."/>
            <person name="Griffin M.J."/>
            <person name="Waldbieser G.C."/>
            <person name="Chow A.M."/>
            <person name="Medina Silva I."/>
            <person name="Anenson K.M."/>
            <person name="Garcia J.C."/>
            <person name="LaFrentz B.R."/>
            <person name="Slavic D."/>
            <person name="Toohey-Kurth K.L."/>
            <person name="Yant P."/>
            <person name="Fritz H.M."/>
            <person name="Henderson E."/>
            <person name="McDowall R."/>
            <person name="Cai H."/>
            <person name="Adikson M."/>
            <person name="Soto E."/>
        </authorList>
    </citation>
    <scope>NUCLEOTIDE SEQUENCE [LARGE SCALE GENOMIC DNA]</scope>
    <source>
        <strain evidence="4 6">R21-91A</strain>
    </source>
</reference>
<dbReference type="EMBL" id="CP141698">
    <property type="protein sequence ID" value="WYC67105.1"/>
    <property type="molecule type" value="Genomic_DNA"/>
</dbReference>
<dbReference type="Proteomes" id="UP001257962">
    <property type="component" value="Unassembled WGS sequence"/>
</dbReference>
<dbReference type="RefSeq" id="WP_017370240.1">
    <property type="nucleotide sequence ID" value="NZ_CAKOCU010000002.1"/>
</dbReference>
<evidence type="ECO:0000313" key="5">
    <source>
        <dbReference type="Proteomes" id="UP000194606"/>
    </source>
</evidence>
<evidence type="ECO:0000313" key="6">
    <source>
        <dbReference type="Proteomes" id="UP001456368"/>
    </source>
</evidence>
<dbReference type="Proteomes" id="UP001456368">
    <property type="component" value="Chromosome"/>
</dbReference>
<reference evidence="2" key="2">
    <citation type="submission" date="2023-03" db="EMBL/GenBank/DDBJ databases">
        <authorList>
            <person name="Shen W."/>
            <person name="Cai J."/>
        </authorList>
    </citation>
    <scope>NUCLEOTIDE SEQUENCE</scope>
    <source>
        <strain evidence="2">Y3</strain>
    </source>
</reference>
<evidence type="ECO:0000313" key="2">
    <source>
        <dbReference type="EMBL" id="MDT2666120.1"/>
    </source>
</evidence>
<keyword evidence="1" id="KW-1133">Transmembrane helix</keyword>
<proteinExistence type="predicted"/>